<dbReference type="SUPFAM" id="SSF56235">
    <property type="entry name" value="N-terminal nucleophile aminohydrolases (Ntn hydrolases)"/>
    <property type="match status" value="1"/>
</dbReference>
<dbReference type="Gene3D" id="3.60.20.10">
    <property type="entry name" value="Glutamine Phosphoribosylpyrophosphate, subunit 1, domain 1"/>
    <property type="match status" value="1"/>
</dbReference>
<protein>
    <submittedName>
        <fullName evidence="1">Peptidase</fullName>
    </submittedName>
</protein>
<sequence length="234" mass="25403">MIADTRTNAGVDDISVYRKLHMLADSPDRLVFAMSAGNLSITQAVLASLAEGLPSGDPDLPVRTVANAPSMFRVAQLVGEAVHEQRAVIAKALEESQLAPSASMLLGGRIGDGPLKLFRLYSEGNFIECQKEQPFLQIGEMKYGKPILDRALQYDTELSEAVKVGLISFDSTLRSNLAVGRPLDLVVIPADPQGHVVQRRIGVDDAYFNDLSARWSLMLNEARATIPDPPFMLG</sequence>
<proteinExistence type="predicted"/>
<reference evidence="1 2" key="1">
    <citation type="submission" date="2022-12" db="EMBL/GenBank/DDBJ databases">
        <title>Sphingomonas abieness sp. nov., an endophytic bacterium isolated from Abies koreana.</title>
        <authorList>
            <person name="Jiang L."/>
            <person name="Lee J."/>
        </authorList>
    </citation>
    <scope>NUCLEOTIDE SEQUENCE [LARGE SCALE GENOMIC DNA]</scope>
    <source>
        <strain evidence="2">PAMB 00755</strain>
    </source>
</reference>
<accession>A0ABY7NT14</accession>
<dbReference type="RefSeq" id="WP_270078213.1">
    <property type="nucleotide sequence ID" value="NZ_CP115174.1"/>
</dbReference>
<dbReference type="Proteomes" id="UP001210865">
    <property type="component" value="Chromosome"/>
</dbReference>
<evidence type="ECO:0000313" key="1">
    <source>
        <dbReference type="EMBL" id="WBO23581.1"/>
    </source>
</evidence>
<dbReference type="InterPro" id="IPR016545">
    <property type="entry name" value="UCP009120_prtse"/>
</dbReference>
<gene>
    <name evidence="1" type="ORF">PBT88_05485</name>
</gene>
<dbReference type="InterPro" id="IPR029055">
    <property type="entry name" value="Ntn_hydrolases_N"/>
</dbReference>
<evidence type="ECO:0000313" key="2">
    <source>
        <dbReference type="Proteomes" id="UP001210865"/>
    </source>
</evidence>
<name>A0ABY7NT14_9SPHN</name>
<dbReference type="PIRSF" id="PIRSF009120">
    <property type="entry name" value="UCP009120_prtse"/>
    <property type="match status" value="1"/>
</dbReference>
<keyword evidence="2" id="KW-1185">Reference proteome</keyword>
<dbReference type="EMBL" id="CP115174">
    <property type="protein sequence ID" value="WBO23581.1"/>
    <property type="molecule type" value="Genomic_DNA"/>
</dbReference>
<organism evidence="1 2">
    <name type="scientific">Sphingomonas abietis</name>
    <dbReference type="NCBI Taxonomy" id="3012344"/>
    <lineage>
        <taxon>Bacteria</taxon>
        <taxon>Pseudomonadati</taxon>
        <taxon>Pseudomonadota</taxon>
        <taxon>Alphaproteobacteria</taxon>
        <taxon>Sphingomonadales</taxon>
        <taxon>Sphingomonadaceae</taxon>
        <taxon>Sphingomonas</taxon>
    </lineage>
</organism>